<gene>
    <name evidence="1" type="ORF">QNI16_02900</name>
</gene>
<evidence type="ECO:0000313" key="1">
    <source>
        <dbReference type="EMBL" id="MDJ1479416.1"/>
    </source>
</evidence>
<proteinExistence type="predicted"/>
<comment type="caution">
    <text evidence="1">The sequence shown here is derived from an EMBL/GenBank/DDBJ whole genome shotgun (WGS) entry which is preliminary data.</text>
</comment>
<accession>A0AAE3U4M1</accession>
<dbReference type="EMBL" id="JASJOS010000001">
    <property type="protein sequence ID" value="MDJ1479416.1"/>
    <property type="molecule type" value="Genomic_DNA"/>
</dbReference>
<dbReference type="RefSeq" id="WP_313975573.1">
    <property type="nucleotide sequence ID" value="NZ_JASJOS010000001.1"/>
</dbReference>
<dbReference type="AlphaFoldDB" id="A0AAE3U4M1"/>
<evidence type="ECO:0000313" key="2">
    <source>
        <dbReference type="Proteomes" id="UP001241110"/>
    </source>
</evidence>
<name>A0AAE3U4M1_9BACT</name>
<sequence>MKELRQVIVDYENDRVSYDFTKTAIYKITGKWVDKYELEHYWQYESLESFIARLAIEPIIDWAQIDDNKASGLLDEIFRNLESNAIIYRNMEALEKRYGKLSGTIVDLVFHQGLQTREILEQLKKDTRIVL</sequence>
<organism evidence="1 2">
    <name type="scientific">Xanthocytophaga flava</name>
    <dbReference type="NCBI Taxonomy" id="3048013"/>
    <lineage>
        <taxon>Bacteria</taxon>
        <taxon>Pseudomonadati</taxon>
        <taxon>Bacteroidota</taxon>
        <taxon>Cytophagia</taxon>
        <taxon>Cytophagales</taxon>
        <taxon>Rhodocytophagaceae</taxon>
        <taxon>Xanthocytophaga</taxon>
    </lineage>
</organism>
<protein>
    <submittedName>
        <fullName evidence="1">Uncharacterized protein</fullName>
    </submittedName>
</protein>
<dbReference type="Proteomes" id="UP001241110">
    <property type="component" value="Unassembled WGS sequence"/>
</dbReference>
<reference evidence="1" key="1">
    <citation type="submission" date="2023-05" db="EMBL/GenBank/DDBJ databases">
        <authorList>
            <person name="Zhang X."/>
        </authorList>
    </citation>
    <scope>NUCLEOTIDE SEQUENCE</scope>
    <source>
        <strain evidence="1">YF14B1</strain>
    </source>
</reference>